<dbReference type="InterPro" id="IPR036621">
    <property type="entry name" value="Anticodon-bd_dom_sf"/>
</dbReference>
<dbReference type="AlphaFoldDB" id="A0A323UQ12"/>
<dbReference type="GO" id="GO:0005524">
    <property type="term" value="F:ATP binding"/>
    <property type="evidence" value="ECO:0007669"/>
    <property type="project" value="UniProtKB-UniRule"/>
</dbReference>
<evidence type="ECO:0000256" key="12">
    <source>
        <dbReference type="ARBA" id="ARBA00049515"/>
    </source>
</evidence>
<dbReference type="InterPro" id="IPR002320">
    <property type="entry name" value="Thr-tRNA-ligase_IIa"/>
</dbReference>
<dbReference type="Gene3D" id="3.40.50.800">
    <property type="entry name" value="Anticodon-binding domain"/>
    <property type="match status" value="1"/>
</dbReference>
<dbReference type="GO" id="GO:0046872">
    <property type="term" value="F:metal ion binding"/>
    <property type="evidence" value="ECO:0007669"/>
    <property type="project" value="UniProtKB-KW"/>
</dbReference>
<keyword evidence="4 13" id="KW-0436">Ligase</keyword>
<dbReference type="InterPro" id="IPR033728">
    <property type="entry name" value="ThrRS_core"/>
</dbReference>
<dbReference type="PANTHER" id="PTHR11451">
    <property type="entry name" value="THREONINE-TRNA LIGASE"/>
    <property type="match status" value="1"/>
</dbReference>
<keyword evidence="8 13" id="KW-0067">ATP-binding</keyword>
<proteinExistence type="inferred from homology"/>
<evidence type="ECO:0000256" key="7">
    <source>
        <dbReference type="ARBA" id="ARBA00022833"/>
    </source>
</evidence>
<evidence type="ECO:0000256" key="3">
    <source>
        <dbReference type="ARBA" id="ARBA00022555"/>
    </source>
</evidence>
<evidence type="ECO:0000259" key="14">
    <source>
        <dbReference type="PROSITE" id="PS50862"/>
    </source>
</evidence>
<dbReference type="PROSITE" id="PS50862">
    <property type="entry name" value="AA_TRNA_LIGASE_II"/>
    <property type="match status" value="1"/>
</dbReference>
<dbReference type="InterPro" id="IPR045864">
    <property type="entry name" value="aa-tRNA-synth_II/BPL/LPL"/>
</dbReference>
<accession>A0A323UQ12</accession>
<evidence type="ECO:0000256" key="11">
    <source>
        <dbReference type="ARBA" id="ARBA00023146"/>
    </source>
</evidence>
<evidence type="ECO:0000259" key="15">
    <source>
        <dbReference type="PROSITE" id="PS51880"/>
    </source>
</evidence>
<comment type="subcellular location">
    <subcellularLocation>
        <location evidence="13">Cytoplasm</location>
    </subcellularLocation>
</comment>
<dbReference type="EC" id="6.1.1.3" evidence="13"/>
<evidence type="ECO:0000256" key="13">
    <source>
        <dbReference type="HAMAP-Rule" id="MF_00184"/>
    </source>
</evidence>
<feature type="binding site" evidence="13">
    <location>
        <position position="523"/>
    </location>
    <ligand>
        <name>Zn(2+)</name>
        <dbReference type="ChEBI" id="CHEBI:29105"/>
        <note>catalytic</note>
    </ligand>
</feature>
<dbReference type="InterPro" id="IPR012947">
    <property type="entry name" value="tRNA_SAD"/>
</dbReference>
<comment type="caution">
    <text evidence="13">Lacks conserved residue(s) required for the propagation of feature annotation.</text>
</comment>
<keyword evidence="2 13" id="KW-0963">Cytoplasm</keyword>
<comment type="subunit">
    <text evidence="13">Homodimer.</text>
</comment>
<evidence type="ECO:0000256" key="4">
    <source>
        <dbReference type="ARBA" id="ARBA00022598"/>
    </source>
</evidence>
<sequence length="681" mass="77319">MNTLLTPAPGACAITLTLPDGAQRHFGQPVTVAEVAATIGAKLAKHTVAGKLDGRLVDACDLIDHDATLHIITPKDEEGLEIIRHSCAHLVGHAVKQLYPSAKMVIGPVIEDGFYYDIAYERPFTPEDLAAIETRMKALIARDYDVIKRVLPRSEVIRIFQQRGEDYKLRLIENMPDEQQMGMYFHQEYVDMCRGPHVPNTRFLKAFKLTKLAGAYWRGDARNEQLQRIYGTAWADKKQLDAYIQRIEEAEKRDHRKLGRELDLFHFQEDAPGAVFWHPRGWTVFQELITYMRRRQQDAGYVEVNSPDVMDRSLWEVSGHWQNYRDHMFSTETEDGRALALKPMNCPGSVLLYRHGLKSYRDLPLRMGEFGKVHRYEPSGALHGLLRVRHFTQDDAHIYCTPQQMDVECREVVALVLDIYRQFGFEDVRIKLSTRPENRMGDEATWDLLEGALIRALEGMGLAYRLNPGEGAFYGPKLEFVLRDAIGRDWQCGTLQVDMNLPERFGIEYVDEDGHRKSPVMLHRALFGSLERFTGILIEHHAGKLPTWLAPVQAMVLSITEDHAAYAQDLAQLLRGAGLRCEADVRNEKISYKIREQTLQRIPFLLIAGARERDTGAVAMRSRDGQDLGVLPVTQAVARLLLEAQAPDAIARKTLQDRLWMRLNAQPAPGDAATRVPGVVS</sequence>
<keyword evidence="10 13" id="KW-0648">Protein biosynthesis</keyword>
<dbReference type="PROSITE" id="PS51880">
    <property type="entry name" value="TGS"/>
    <property type="match status" value="1"/>
</dbReference>
<dbReference type="InterPro" id="IPR004095">
    <property type="entry name" value="TGS"/>
</dbReference>
<dbReference type="InterPro" id="IPR002314">
    <property type="entry name" value="aa-tRNA-synt_IIb"/>
</dbReference>
<keyword evidence="7 13" id="KW-0862">Zinc</keyword>
<gene>
    <name evidence="13" type="primary">thrS</name>
    <name evidence="16" type="ORF">DNK49_22055</name>
</gene>
<dbReference type="FunFam" id="3.30.930.10:FF:000002">
    <property type="entry name" value="Threonine--tRNA ligase"/>
    <property type="match status" value="1"/>
</dbReference>
<dbReference type="InterPro" id="IPR012675">
    <property type="entry name" value="Beta-grasp_dom_sf"/>
</dbReference>
<dbReference type="PRINTS" id="PR01047">
    <property type="entry name" value="TRNASYNTHTHR"/>
</dbReference>
<dbReference type="InterPro" id="IPR004154">
    <property type="entry name" value="Anticodon-bd"/>
</dbReference>
<evidence type="ECO:0000256" key="9">
    <source>
        <dbReference type="ARBA" id="ARBA00022884"/>
    </source>
</evidence>
<dbReference type="GO" id="GO:0000049">
    <property type="term" value="F:tRNA binding"/>
    <property type="evidence" value="ECO:0007669"/>
    <property type="project" value="UniProtKB-KW"/>
</dbReference>
<dbReference type="Gene3D" id="3.30.980.10">
    <property type="entry name" value="Threonyl-trna Synthetase, Chain A, domain 2"/>
    <property type="match status" value="1"/>
</dbReference>
<dbReference type="CDD" id="cd01667">
    <property type="entry name" value="TGS_ThrRS"/>
    <property type="match status" value="1"/>
</dbReference>
<feature type="binding site" evidence="13">
    <location>
        <position position="397"/>
    </location>
    <ligand>
        <name>Zn(2+)</name>
        <dbReference type="ChEBI" id="CHEBI:29105"/>
        <note>catalytic</note>
    </ligand>
</feature>
<feature type="binding site" evidence="13">
    <location>
        <position position="346"/>
    </location>
    <ligand>
        <name>Zn(2+)</name>
        <dbReference type="ChEBI" id="CHEBI:29105"/>
        <note>catalytic</note>
    </ligand>
</feature>
<dbReference type="Gene3D" id="3.30.930.10">
    <property type="entry name" value="Bira Bifunctional Protein, Domain 2"/>
    <property type="match status" value="1"/>
</dbReference>
<evidence type="ECO:0000256" key="8">
    <source>
        <dbReference type="ARBA" id="ARBA00022840"/>
    </source>
</evidence>
<dbReference type="SUPFAM" id="SSF55681">
    <property type="entry name" value="Class II aaRS and biotin synthetases"/>
    <property type="match status" value="1"/>
</dbReference>
<evidence type="ECO:0000256" key="10">
    <source>
        <dbReference type="ARBA" id="ARBA00022917"/>
    </source>
</evidence>
<dbReference type="SMART" id="SM00863">
    <property type="entry name" value="tRNA_SAD"/>
    <property type="match status" value="1"/>
</dbReference>
<evidence type="ECO:0000256" key="1">
    <source>
        <dbReference type="ARBA" id="ARBA00008226"/>
    </source>
</evidence>
<dbReference type="EMBL" id="QKOE01000034">
    <property type="protein sequence ID" value="PZA14381.1"/>
    <property type="molecule type" value="Genomic_DNA"/>
</dbReference>
<dbReference type="FunFam" id="3.30.54.20:FF:000002">
    <property type="entry name" value="Threonine--tRNA ligase"/>
    <property type="match status" value="1"/>
</dbReference>
<keyword evidence="17" id="KW-1185">Reference proteome</keyword>
<dbReference type="Gene3D" id="3.30.54.20">
    <property type="match status" value="1"/>
</dbReference>
<feature type="domain" description="TGS" evidence="15">
    <location>
        <begin position="1"/>
        <end position="73"/>
    </location>
</feature>
<dbReference type="InterPro" id="IPR012676">
    <property type="entry name" value="TGS-like"/>
</dbReference>
<evidence type="ECO:0000313" key="17">
    <source>
        <dbReference type="Proteomes" id="UP000248259"/>
    </source>
</evidence>
<keyword evidence="3 13" id="KW-0820">tRNA-binding</keyword>
<organism evidence="16 17">
    <name type="scientific">Parazoarcus communis SWub3 = DSM 12120</name>
    <dbReference type="NCBI Taxonomy" id="1121029"/>
    <lineage>
        <taxon>Bacteria</taxon>
        <taxon>Pseudomonadati</taxon>
        <taxon>Pseudomonadota</taxon>
        <taxon>Betaproteobacteria</taxon>
        <taxon>Rhodocyclales</taxon>
        <taxon>Zoogloeaceae</taxon>
        <taxon>Parazoarcus</taxon>
    </lineage>
</organism>
<dbReference type="Proteomes" id="UP000248259">
    <property type="component" value="Unassembled WGS sequence"/>
</dbReference>
<reference evidence="16 17" key="1">
    <citation type="submission" date="2018-06" db="EMBL/GenBank/DDBJ databases">
        <title>Azoarcus communis strain SWub3 genome.</title>
        <authorList>
            <person name="Zorraquino Salvo V."/>
            <person name="Toubiana D."/>
            <person name="Blumwald E."/>
        </authorList>
    </citation>
    <scope>NUCLEOTIDE SEQUENCE [LARGE SCALE GENOMIC DNA]</scope>
    <source>
        <strain evidence="16 17">SWub3</strain>
    </source>
</reference>
<dbReference type="SUPFAM" id="SSF55186">
    <property type="entry name" value="ThrRS/AlaRS common domain"/>
    <property type="match status" value="1"/>
</dbReference>
<name>A0A323UQ12_9RHOO</name>
<dbReference type="GO" id="GO:0005829">
    <property type="term" value="C:cytosol"/>
    <property type="evidence" value="ECO:0007669"/>
    <property type="project" value="TreeGrafter"/>
</dbReference>
<evidence type="ECO:0000256" key="6">
    <source>
        <dbReference type="ARBA" id="ARBA00022741"/>
    </source>
</evidence>
<comment type="similarity">
    <text evidence="1 13">Belongs to the class-II aminoacyl-tRNA synthetase family.</text>
</comment>
<dbReference type="NCBIfam" id="TIGR00418">
    <property type="entry name" value="thrS"/>
    <property type="match status" value="1"/>
</dbReference>
<dbReference type="Gene3D" id="3.10.20.30">
    <property type="match status" value="1"/>
</dbReference>
<dbReference type="Pfam" id="PF03129">
    <property type="entry name" value="HGTP_anticodon"/>
    <property type="match status" value="1"/>
</dbReference>
<keyword evidence="11 13" id="KW-0030">Aminoacyl-tRNA synthetase</keyword>
<evidence type="ECO:0000256" key="2">
    <source>
        <dbReference type="ARBA" id="ARBA00022490"/>
    </source>
</evidence>
<dbReference type="InterPro" id="IPR006195">
    <property type="entry name" value="aa-tRNA-synth_II"/>
</dbReference>
<dbReference type="HAMAP" id="MF_00184">
    <property type="entry name" value="Thr_tRNA_synth"/>
    <property type="match status" value="1"/>
</dbReference>
<dbReference type="SUPFAM" id="SSF81271">
    <property type="entry name" value="TGS-like"/>
    <property type="match status" value="1"/>
</dbReference>
<dbReference type="RefSeq" id="WP_110530071.1">
    <property type="nucleotide sequence ID" value="NZ_QKOE01000034.1"/>
</dbReference>
<comment type="catalytic activity">
    <reaction evidence="12 13">
        <text>tRNA(Thr) + L-threonine + ATP = L-threonyl-tRNA(Thr) + AMP + diphosphate + H(+)</text>
        <dbReference type="Rhea" id="RHEA:24624"/>
        <dbReference type="Rhea" id="RHEA-COMP:9670"/>
        <dbReference type="Rhea" id="RHEA-COMP:9704"/>
        <dbReference type="ChEBI" id="CHEBI:15378"/>
        <dbReference type="ChEBI" id="CHEBI:30616"/>
        <dbReference type="ChEBI" id="CHEBI:33019"/>
        <dbReference type="ChEBI" id="CHEBI:57926"/>
        <dbReference type="ChEBI" id="CHEBI:78442"/>
        <dbReference type="ChEBI" id="CHEBI:78534"/>
        <dbReference type="ChEBI" id="CHEBI:456215"/>
        <dbReference type="EC" id="6.1.1.3"/>
    </reaction>
</comment>
<dbReference type="FunFam" id="3.40.50.800:FF:000001">
    <property type="entry name" value="Threonine--tRNA ligase"/>
    <property type="match status" value="1"/>
</dbReference>
<dbReference type="Pfam" id="PF02824">
    <property type="entry name" value="TGS"/>
    <property type="match status" value="1"/>
</dbReference>
<dbReference type="Pfam" id="PF00587">
    <property type="entry name" value="tRNA-synt_2b"/>
    <property type="match status" value="1"/>
</dbReference>
<dbReference type="GO" id="GO:0004829">
    <property type="term" value="F:threonine-tRNA ligase activity"/>
    <property type="evidence" value="ECO:0007669"/>
    <property type="project" value="UniProtKB-UniRule"/>
</dbReference>
<keyword evidence="9 13" id="KW-0694">RNA-binding</keyword>
<dbReference type="SUPFAM" id="SSF52954">
    <property type="entry name" value="Class II aaRS ABD-related"/>
    <property type="match status" value="1"/>
</dbReference>
<evidence type="ECO:0000313" key="16">
    <source>
        <dbReference type="EMBL" id="PZA14381.1"/>
    </source>
</evidence>
<dbReference type="FunFam" id="3.30.980.10:FF:000005">
    <property type="entry name" value="Threonyl-tRNA synthetase, mitochondrial"/>
    <property type="match status" value="1"/>
</dbReference>
<dbReference type="InterPro" id="IPR047246">
    <property type="entry name" value="ThrRS_anticodon"/>
</dbReference>
<dbReference type="OrthoDB" id="9802304at2"/>
<dbReference type="GO" id="GO:0006435">
    <property type="term" value="P:threonyl-tRNA aminoacylation"/>
    <property type="evidence" value="ECO:0007669"/>
    <property type="project" value="UniProtKB-UniRule"/>
</dbReference>
<comment type="cofactor">
    <cofactor evidence="13">
        <name>Zn(2+)</name>
        <dbReference type="ChEBI" id="CHEBI:29105"/>
    </cofactor>
    <text evidence="13">Binds 1 zinc ion per subunit.</text>
</comment>
<dbReference type="InterPro" id="IPR018163">
    <property type="entry name" value="Thr/Ala-tRNA-synth_IIc_edit"/>
</dbReference>
<dbReference type="CDD" id="cd00860">
    <property type="entry name" value="ThrRS_anticodon"/>
    <property type="match status" value="1"/>
</dbReference>
<evidence type="ECO:0000256" key="5">
    <source>
        <dbReference type="ARBA" id="ARBA00022723"/>
    </source>
</evidence>
<dbReference type="CDD" id="cd00771">
    <property type="entry name" value="ThrRS_core"/>
    <property type="match status" value="1"/>
</dbReference>
<feature type="domain" description="Aminoacyl-transfer RNA synthetases class-II family profile" evidence="14">
    <location>
        <begin position="254"/>
        <end position="546"/>
    </location>
</feature>
<comment type="caution">
    <text evidence="16">The sequence shown here is derived from an EMBL/GenBank/DDBJ whole genome shotgun (WGS) entry which is preliminary data.</text>
</comment>
<keyword evidence="6 13" id="KW-0547">Nucleotide-binding</keyword>
<protein>
    <recommendedName>
        <fullName evidence="13">Threonine--tRNA ligase</fullName>
        <ecNumber evidence="13">6.1.1.3</ecNumber>
    </recommendedName>
    <alternativeName>
        <fullName evidence="13">Threonyl-tRNA synthetase</fullName>
        <shortName evidence="13">ThrRS</shortName>
    </alternativeName>
</protein>
<keyword evidence="5 13" id="KW-0479">Metal-binding</keyword>
<dbReference type="Pfam" id="PF07973">
    <property type="entry name" value="tRNA_SAD"/>
    <property type="match status" value="1"/>
</dbReference>
<dbReference type="PANTHER" id="PTHR11451:SF44">
    <property type="entry name" value="THREONINE--TRNA LIGASE, CHLOROPLASTIC_MITOCHONDRIAL 2"/>
    <property type="match status" value="1"/>
</dbReference>
<dbReference type="FunFam" id="3.10.20.30:FF:000005">
    <property type="entry name" value="Threonine--tRNA ligase"/>
    <property type="match status" value="1"/>
</dbReference>